<dbReference type="InterPro" id="IPR013430">
    <property type="entry name" value="Toxin_antidote_HigA"/>
</dbReference>
<dbReference type="RefSeq" id="WP_085463235.1">
    <property type="nucleotide sequence ID" value="NZ_FXBL01000004.1"/>
</dbReference>
<sequence length="99" mass="10493">MTMKSPPHPGRLVKGAMEELGLSVAKAAEALGVTRSALNRVVNGTSSVSPEMALRLETVIGSSAEAWLRLQAAYDAARVRERAPEITKGLKRLVLPDAA</sequence>
<dbReference type="PANTHER" id="PTHR36924">
    <property type="entry name" value="ANTITOXIN HIGA-1"/>
    <property type="match status" value="1"/>
</dbReference>
<proteinExistence type="predicted"/>
<protein>
    <submittedName>
        <fullName evidence="3">Addiction module antidote protein, HigA family</fullName>
    </submittedName>
</protein>
<evidence type="ECO:0000313" key="3">
    <source>
        <dbReference type="EMBL" id="SMH30988.1"/>
    </source>
</evidence>
<evidence type="ECO:0000259" key="2">
    <source>
        <dbReference type="PROSITE" id="PS50943"/>
    </source>
</evidence>
<reference evidence="3 4" key="1">
    <citation type="submission" date="2017-04" db="EMBL/GenBank/DDBJ databases">
        <authorList>
            <person name="Afonso C.L."/>
            <person name="Miller P.J."/>
            <person name="Scott M.A."/>
            <person name="Spackman E."/>
            <person name="Goraichik I."/>
            <person name="Dimitrov K.M."/>
            <person name="Suarez D.L."/>
            <person name="Swayne D.E."/>
        </authorList>
    </citation>
    <scope>NUCLEOTIDE SEQUENCE [LARGE SCALE GENOMIC DNA]</scope>
    <source>
        <strain evidence="3 4">B5P</strain>
    </source>
</reference>
<dbReference type="NCBIfam" id="TIGR02607">
    <property type="entry name" value="antidote_HigA"/>
    <property type="match status" value="1"/>
</dbReference>
<dbReference type="Pfam" id="PF01381">
    <property type="entry name" value="HTH_3"/>
    <property type="match status" value="1"/>
</dbReference>
<dbReference type="InterPro" id="IPR010982">
    <property type="entry name" value="Lambda_DNA-bd_dom_sf"/>
</dbReference>
<dbReference type="Proteomes" id="UP000193083">
    <property type="component" value="Unassembled WGS sequence"/>
</dbReference>
<gene>
    <name evidence="3" type="ORF">SAMN02982922_1117</name>
</gene>
<dbReference type="PROSITE" id="PS50943">
    <property type="entry name" value="HTH_CROC1"/>
    <property type="match status" value="1"/>
</dbReference>
<dbReference type="EMBL" id="FXBL01000004">
    <property type="protein sequence ID" value="SMH30988.1"/>
    <property type="molecule type" value="Genomic_DNA"/>
</dbReference>
<dbReference type="Gene3D" id="1.10.260.40">
    <property type="entry name" value="lambda repressor-like DNA-binding domains"/>
    <property type="match status" value="1"/>
</dbReference>
<dbReference type="SUPFAM" id="SSF47413">
    <property type="entry name" value="lambda repressor-like DNA-binding domains"/>
    <property type="match status" value="1"/>
</dbReference>
<dbReference type="CDD" id="cd00093">
    <property type="entry name" value="HTH_XRE"/>
    <property type="match status" value="1"/>
</dbReference>
<dbReference type="PANTHER" id="PTHR36924:SF1">
    <property type="entry name" value="ANTITOXIN HIGA-1"/>
    <property type="match status" value="1"/>
</dbReference>
<dbReference type="SMART" id="SM00530">
    <property type="entry name" value="HTH_XRE"/>
    <property type="match status" value="1"/>
</dbReference>
<keyword evidence="4" id="KW-1185">Reference proteome</keyword>
<evidence type="ECO:0000256" key="1">
    <source>
        <dbReference type="ARBA" id="ARBA00023125"/>
    </source>
</evidence>
<accession>A0A1X7N124</accession>
<dbReference type="OrthoDB" id="7205516at2"/>
<dbReference type="GO" id="GO:0003677">
    <property type="term" value="F:DNA binding"/>
    <property type="evidence" value="ECO:0007669"/>
    <property type="project" value="UniProtKB-KW"/>
</dbReference>
<organism evidence="3 4">
    <name type="scientific">Mesorhizobium australicum</name>
    <dbReference type="NCBI Taxonomy" id="536018"/>
    <lineage>
        <taxon>Bacteria</taxon>
        <taxon>Pseudomonadati</taxon>
        <taxon>Pseudomonadota</taxon>
        <taxon>Alphaproteobacteria</taxon>
        <taxon>Hyphomicrobiales</taxon>
        <taxon>Phyllobacteriaceae</taxon>
        <taxon>Mesorhizobium</taxon>
    </lineage>
</organism>
<dbReference type="AlphaFoldDB" id="A0A1X7N124"/>
<evidence type="ECO:0000313" key="4">
    <source>
        <dbReference type="Proteomes" id="UP000193083"/>
    </source>
</evidence>
<dbReference type="InterPro" id="IPR001387">
    <property type="entry name" value="Cro/C1-type_HTH"/>
</dbReference>
<name>A0A1X7N124_9HYPH</name>
<keyword evidence="1" id="KW-0238">DNA-binding</keyword>
<feature type="domain" description="HTH cro/C1-type" evidence="2">
    <location>
        <begin position="13"/>
        <end position="67"/>
    </location>
</feature>